<comment type="caution">
    <text evidence="1">The sequence shown here is derived from an EMBL/GenBank/DDBJ whole genome shotgun (WGS) entry which is preliminary data.</text>
</comment>
<sequence length="126" mass="14422">MNPPPPDQSRRSRSTLYLISKCMYASFPKQKLTTVKINLYLASFPNQKSLVKITPVPHQSHRSRSTLYLISKCMYASFPKQKSTVKINPLPDHRSQRSRSILYLISKCMYCVIPQAEVNGQDQSST</sequence>
<reference evidence="1" key="1">
    <citation type="journal article" date="2023" name="G3 (Bethesda)">
        <title>A reference genome for the long-term kleptoplast-retaining sea slug Elysia crispata morphotype clarki.</title>
        <authorList>
            <person name="Eastman K.E."/>
            <person name="Pendleton A.L."/>
            <person name="Shaikh M.A."/>
            <person name="Suttiyut T."/>
            <person name="Ogas R."/>
            <person name="Tomko P."/>
            <person name="Gavelis G."/>
            <person name="Widhalm J.R."/>
            <person name="Wisecaver J.H."/>
        </authorList>
    </citation>
    <scope>NUCLEOTIDE SEQUENCE</scope>
    <source>
        <strain evidence="1">ECLA1</strain>
    </source>
</reference>
<organism evidence="1 2">
    <name type="scientific">Elysia crispata</name>
    <name type="common">lettuce slug</name>
    <dbReference type="NCBI Taxonomy" id="231223"/>
    <lineage>
        <taxon>Eukaryota</taxon>
        <taxon>Metazoa</taxon>
        <taxon>Spiralia</taxon>
        <taxon>Lophotrochozoa</taxon>
        <taxon>Mollusca</taxon>
        <taxon>Gastropoda</taxon>
        <taxon>Heterobranchia</taxon>
        <taxon>Euthyneura</taxon>
        <taxon>Panpulmonata</taxon>
        <taxon>Sacoglossa</taxon>
        <taxon>Placobranchoidea</taxon>
        <taxon>Plakobranchidae</taxon>
        <taxon>Elysia</taxon>
    </lineage>
</organism>
<protein>
    <submittedName>
        <fullName evidence="1">Uncharacterized protein</fullName>
    </submittedName>
</protein>
<evidence type="ECO:0000313" key="2">
    <source>
        <dbReference type="Proteomes" id="UP001283361"/>
    </source>
</evidence>
<keyword evidence="2" id="KW-1185">Reference proteome</keyword>
<dbReference type="EMBL" id="JAWDGP010002985">
    <property type="protein sequence ID" value="KAK3778202.1"/>
    <property type="molecule type" value="Genomic_DNA"/>
</dbReference>
<dbReference type="Proteomes" id="UP001283361">
    <property type="component" value="Unassembled WGS sequence"/>
</dbReference>
<evidence type="ECO:0000313" key="1">
    <source>
        <dbReference type="EMBL" id="KAK3778202.1"/>
    </source>
</evidence>
<dbReference type="AlphaFoldDB" id="A0AAE1DPS8"/>
<name>A0AAE1DPS8_9GAST</name>
<proteinExistence type="predicted"/>
<accession>A0AAE1DPS8</accession>
<gene>
    <name evidence="1" type="ORF">RRG08_046670</name>
</gene>